<name>A0A6A5YQK6_9PLEO</name>
<accession>A0A6A5YQK6</accession>
<dbReference type="AlphaFoldDB" id="A0A6A5YQK6"/>
<proteinExistence type="predicted"/>
<organism evidence="2 3">
    <name type="scientific">Lophiotrema nucula</name>
    <dbReference type="NCBI Taxonomy" id="690887"/>
    <lineage>
        <taxon>Eukaryota</taxon>
        <taxon>Fungi</taxon>
        <taxon>Dikarya</taxon>
        <taxon>Ascomycota</taxon>
        <taxon>Pezizomycotina</taxon>
        <taxon>Dothideomycetes</taxon>
        <taxon>Pleosporomycetidae</taxon>
        <taxon>Pleosporales</taxon>
        <taxon>Lophiotremataceae</taxon>
        <taxon>Lophiotrema</taxon>
    </lineage>
</organism>
<evidence type="ECO:0000313" key="2">
    <source>
        <dbReference type="EMBL" id="KAF2109290.1"/>
    </source>
</evidence>
<sequence>MAVTDRNGASRARFLLNGIPDRFQDFCHMDQITFVQLADWILENSQSHLSEDISVEECLFVFLDIVAQGNNFRNAAYGWNHDIQLTQSIFLNIVHALQTLRQKEDISPSCPNLNTMKKRWRILQSWRPGKSRMDGRVKIGDDGGDGLEMNQEQLMEALTALNNFIHEHKEA</sequence>
<dbReference type="OrthoDB" id="3853825at2759"/>
<protein>
    <recommendedName>
        <fullName evidence="1">DUF8040 domain-containing protein</fullName>
    </recommendedName>
</protein>
<evidence type="ECO:0000259" key="1">
    <source>
        <dbReference type="Pfam" id="PF26138"/>
    </source>
</evidence>
<gene>
    <name evidence="2" type="ORF">BDV96DRAFT_502922</name>
</gene>
<reference evidence="2" key="1">
    <citation type="journal article" date="2020" name="Stud. Mycol.">
        <title>101 Dothideomycetes genomes: a test case for predicting lifestyles and emergence of pathogens.</title>
        <authorList>
            <person name="Haridas S."/>
            <person name="Albert R."/>
            <person name="Binder M."/>
            <person name="Bloem J."/>
            <person name="Labutti K."/>
            <person name="Salamov A."/>
            <person name="Andreopoulos B."/>
            <person name="Baker S."/>
            <person name="Barry K."/>
            <person name="Bills G."/>
            <person name="Bluhm B."/>
            <person name="Cannon C."/>
            <person name="Castanera R."/>
            <person name="Culley D."/>
            <person name="Daum C."/>
            <person name="Ezra D."/>
            <person name="Gonzalez J."/>
            <person name="Henrissat B."/>
            <person name="Kuo A."/>
            <person name="Liang C."/>
            <person name="Lipzen A."/>
            <person name="Lutzoni F."/>
            <person name="Magnuson J."/>
            <person name="Mondo S."/>
            <person name="Nolan M."/>
            <person name="Ohm R."/>
            <person name="Pangilinan J."/>
            <person name="Park H.-J."/>
            <person name="Ramirez L."/>
            <person name="Alfaro M."/>
            <person name="Sun H."/>
            <person name="Tritt A."/>
            <person name="Yoshinaga Y."/>
            <person name="Zwiers L.-H."/>
            <person name="Turgeon B."/>
            <person name="Goodwin S."/>
            <person name="Spatafora J."/>
            <person name="Crous P."/>
            <person name="Grigoriev I."/>
        </authorList>
    </citation>
    <scope>NUCLEOTIDE SEQUENCE</scope>
    <source>
        <strain evidence="2">CBS 627.86</strain>
    </source>
</reference>
<feature type="domain" description="DUF8040" evidence="1">
    <location>
        <begin position="7"/>
        <end position="97"/>
    </location>
</feature>
<dbReference type="Proteomes" id="UP000799770">
    <property type="component" value="Unassembled WGS sequence"/>
</dbReference>
<keyword evidence="3" id="KW-1185">Reference proteome</keyword>
<dbReference type="Pfam" id="PF26138">
    <property type="entry name" value="DUF8040"/>
    <property type="match status" value="1"/>
</dbReference>
<evidence type="ECO:0000313" key="3">
    <source>
        <dbReference type="Proteomes" id="UP000799770"/>
    </source>
</evidence>
<dbReference type="InterPro" id="IPR058353">
    <property type="entry name" value="DUF8040"/>
</dbReference>
<dbReference type="EMBL" id="ML977343">
    <property type="protein sequence ID" value="KAF2109290.1"/>
    <property type="molecule type" value="Genomic_DNA"/>
</dbReference>